<accession>A0A074RUL8</accession>
<dbReference type="STRING" id="1423351.A0A074RUL8"/>
<dbReference type="OrthoDB" id="3192989at2759"/>
<evidence type="ECO:0000313" key="3">
    <source>
        <dbReference type="EMBL" id="KEP48323.1"/>
    </source>
</evidence>
<organism evidence="3 4">
    <name type="scientific">Rhizoctonia solani 123E</name>
    <dbReference type="NCBI Taxonomy" id="1423351"/>
    <lineage>
        <taxon>Eukaryota</taxon>
        <taxon>Fungi</taxon>
        <taxon>Dikarya</taxon>
        <taxon>Basidiomycota</taxon>
        <taxon>Agaricomycotina</taxon>
        <taxon>Agaricomycetes</taxon>
        <taxon>Cantharellales</taxon>
        <taxon>Ceratobasidiaceae</taxon>
        <taxon>Rhizoctonia</taxon>
    </lineage>
</organism>
<protein>
    <recommendedName>
        <fullName evidence="2">CxC2-like cysteine cluster KDZ transposase-associated domain-containing protein</fullName>
    </recommendedName>
</protein>
<dbReference type="HOGENOM" id="CLU_003703_13_0_1"/>
<sequence>MSRRARAADSATSKPDTFHVERTGTRHRARRVPLESQAPPVDPPIQLTNNPISLRDLEAMIEADIVQDEPLGSASVAGADSVPRDVEIHETLDEQIEDYAEVYMKDSGQGQNSMLREWLRDHSHAYLREYYKRYEPPLSHRCCCESPAGDRYRCDDCITDLRYCSGCILPSHRAAPTHRISRWNGVTWSKTSLKAAGLVFNLGSHPECKSKQAIDLSIGDVTGYHDVRLSYCRCEGVDICAMLLRAGLMPCSDFEPRSAFTLRSLRIFDILAADAKLSASRFHAVIQRQTNNVMPHAQPARLRELLRVSRQYFTLQLLKRAGQTVTTPKELGCLALRCPACPRLGVNYIPSDVETGLEWLFSQLLSYDGSFQLVRKNKAYDEQDVCLTDRLLYFVSQVHYAAHLIANKDTAYETAVKADRCNNHRAASDTWVRQSGVAETGLGAVTCARHTIFMPQGTVNYVKGERFGTTDFGVGGVMQLLMTEGADRIGVFYDIFCRWGTYFWDRAPSILLPGGPLERPQYFFGAVPKYHLAAHIDSCYARFSLNNMEGVGRLDAEGCERAWANLNQAAGSTSEKGPGARIDSINHCMNDWNWRKITSMVTSILSHFPEAVKLSTELEELWLTVHQSISPSLTRTWEAMSTEPQLVNGSWTSVFLLSKNGGSSRLKKVLDLNMIDSERIIQLDSAEPAVTAPTWLSEGLDIEKLQVRLSDDIKQFGKNLTDSQSLEVTKRRLGLHSRISSHRTHASLFIDVQVASAETPKSLAEETDGRPELAKLYIPSHLKASISRSERSLRLIKMEVELRKAECYETLRRVRTGSMQYSEMVKGKNDNARGEIAKTRARTMIERVAARVKHAREDYNRSYQALTELGIEKKDLLPLQTLKSSDFKDLHAILSGARDIPQGRLRLPWFWQVRERIPGQPEISDQEEYAEAIRVEWFRGRERFKRWKEEVFWLQRELASTLFDFHSRSQTWESLSSSAYATRNPGYLSYCLRQRDVYHQLLVDGFIRGEHILNSKPLLPICERAITEFSKLSMESGSS</sequence>
<dbReference type="InterPro" id="IPR041457">
    <property type="entry name" value="CxC2_KDZ-assoc"/>
</dbReference>
<reference evidence="3 4" key="1">
    <citation type="submission" date="2013-12" db="EMBL/GenBank/DDBJ databases">
        <authorList>
            <person name="Cubeta M."/>
            <person name="Pakala S."/>
            <person name="Fedorova N."/>
            <person name="Thomas E."/>
            <person name="Dean R."/>
            <person name="Jabaji S."/>
            <person name="Neate S."/>
            <person name="Toda T."/>
            <person name="Tavantzis S."/>
            <person name="Vilgalys R."/>
            <person name="Bharathan N."/>
            <person name="Pakala S."/>
            <person name="Losada L.S."/>
            <person name="Zafar N."/>
            <person name="Nierman W."/>
        </authorList>
    </citation>
    <scope>NUCLEOTIDE SEQUENCE [LARGE SCALE GENOMIC DNA]</scope>
    <source>
        <strain evidence="3 4">123E</strain>
    </source>
</reference>
<keyword evidence="4" id="KW-1185">Reference proteome</keyword>
<comment type="caution">
    <text evidence="3">The sequence shown here is derived from an EMBL/GenBank/DDBJ whole genome shotgun (WGS) entry which is preliminary data.</text>
</comment>
<feature type="domain" description="CxC2-like cysteine cluster KDZ transposase-associated" evidence="2">
    <location>
        <begin position="193"/>
        <end position="293"/>
    </location>
</feature>
<dbReference type="Proteomes" id="UP000027456">
    <property type="component" value="Unassembled WGS sequence"/>
</dbReference>
<evidence type="ECO:0000313" key="4">
    <source>
        <dbReference type="Proteomes" id="UP000027456"/>
    </source>
</evidence>
<feature type="region of interest" description="Disordered" evidence="1">
    <location>
        <begin position="1"/>
        <end position="46"/>
    </location>
</feature>
<name>A0A074RUL8_9AGAM</name>
<gene>
    <name evidence="3" type="ORF">V565_127600</name>
</gene>
<dbReference type="Pfam" id="PF18803">
    <property type="entry name" value="CxC2"/>
    <property type="match status" value="1"/>
</dbReference>
<evidence type="ECO:0000256" key="1">
    <source>
        <dbReference type="SAM" id="MobiDB-lite"/>
    </source>
</evidence>
<proteinExistence type="predicted"/>
<dbReference type="EMBL" id="AZST01000533">
    <property type="protein sequence ID" value="KEP48323.1"/>
    <property type="molecule type" value="Genomic_DNA"/>
</dbReference>
<dbReference type="InterPro" id="IPR040521">
    <property type="entry name" value="KDZ"/>
</dbReference>
<dbReference type="AlphaFoldDB" id="A0A074RUL8"/>
<dbReference type="Pfam" id="PF18758">
    <property type="entry name" value="KDZ"/>
    <property type="match status" value="1"/>
</dbReference>
<dbReference type="PANTHER" id="PTHR33096:SF1">
    <property type="entry name" value="CXC1-LIKE CYSTEINE CLUSTER ASSOCIATED WITH KDZ TRANSPOSASES DOMAIN-CONTAINING PROTEIN"/>
    <property type="match status" value="1"/>
</dbReference>
<dbReference type="PANTHER" id="PTHR33096">
    <property type="entry name" value="CXC2 DOMAIN-CONTAINING PROTEIN"/>
    <property type="match status" value="1"/>
</dbReference>
<evidence type="ECO:0000259" key="2">
    <source>
        <dbReference type="Pfam" id="PF18803"/>
    </source>
</evidence>